<organism evidence="9 10">
    <name type="scientific">Lactobacillus hamsteri DSM 5661 = JCM 6256</name>
    <dbReference type="NCBI Taxonomy" id="1423754"/>
    <lineage>
        <taxon>Bacteria</taxon>
        <taxon>Bacillati</taxon>
        <taxon>Bacillota</taxon>
        <taxon>Bacilli</taxon>
        <taxon>Lactobacillales</taxon>
        <taxon>Lactobacillaceae</taxon>
        <taxon>Lactobacillus</taxon>
    </lineage>
</organism>
<keyword evidence="4" id="KW-0762">Sugar transport</keyword>
<accession>A0A0R1YFU9</accession>
<dbReference type="Proteomes" id="UP000051223">
    <property type="component" value="Unassembled WGS sequence"/>
</dbReference>
<dbReference type="EMBL" id="AZGI01000003">
    <property type="protein sequence ID" value="KRM41181.1"/>
    <property type="molecule type" value="Genomic_DNA"/>
</dbReference>
<dbReference type="InterPro" id="IPR050890">
    <property type="entry name" value="PTS_EIIA_component"/>
</dbReference>
<keyword evidence="9" id="KW-0670">Pyruvate</keyword>
<evidence type="ECO:0000256" key="7">
    <source>
        <dbReference type="ARBA" id="ARBA00022777"/>
    </source>
</evidence>
<comment type="subcellular location">
    <subcellularLocation>
        <location evidence="2">Cell membrane</location>
        <topology evidence="2">Multi-pass membrane protein</topology>
    </subcellularLocation>
    <subcellularLocation>
        <location evidence="1">Cytoplasm</location>
    </subcellularLocation>
</comment>
<name>A0A0R1YFU9_9LACO</name>
<keyword evidence="7" id="KW-0418">Kinase</keyword>
<evidence type="ECO:0000313" key="9">
    <source>
        <dbReference type="EMBL" id="KRM41181.1"/>
    </source>
</evidence>
<dbReference type="PATRIC" id="fig|1423754.3.peg.1421"/>
<evidence type="ECO:0000313" key="10">
    <source>
        <dbReference type="Proteomes" id="UP000051223"/>
    </source>
</evidence>
<keyword evidence="6" id="KW-0598">Phosphotransferase system</keyword>
<dbReference type="GO" id="GO:0005886">
    <property type="term" value="C:plasma membrane"/>
    <property type="evidence" value="ECO:0007669"/>
    <property type="project" value="UniProtKB-SubCell"/>
</dbReference>
<sequence length="164" mass="18079">MFNFFKKNKKNSNSVEVQAVVDGDLIPITSVKDDVFSSKMLGDGFAIRPSDKQIYAPLDGEISTLFPTKHAIGIKTDKGLEVLIHLGIDTVELKGAPFTVNVQQGDHVKAGQAIATMDFEEIENKGFDDSCIVVYTNMDVLKSVSEIEEKKVTHGQEVQTIEFN</sequence>
<evidence type="ECO:0000256" key="6">
    <source>
        <dbReference type="ARBA" id="ARBA00022683"/>
    </source>
</evidence>
<evidence type="ECO:0000256" key="2">
    <source>
        <dbReference type="ARBA" id="ARBA00004651"/>
    </source>
</evidence>
<dbReference type="PROSITE" id="PS51093">
    <property type="entry name" value="PTS_EIIA_TYPE_1"/>
    <property type="match status" value="1"/>
</dbReference>
<dbReference type="eggNOG" id="COG2190">
    <property type="taxonomic scope" value="Bacteria"/>
</dbReference>
<protein>
    <submittedName>
        <fullName evidence="9">Phosphoenolpyruvate-dependent sugar phosphotransferase system eiia, probable glucose specific</fullName>
    </submittedName>
</protein>
<dbReference type="Gene3D" id="2.70.70.10">
    <property type="entry name" value="Glucose Permease (Domain IIA)"/>
    <property type="match status" value="1"/>
</dbReference>
<dbReference type="OrthoDB" id="9769191at2"/>
<dbReference type="GO" id="GO:0016301">
    <property type="term" value="F:kinase activity"/>
    <property type="evidence" value="ECO:0007669"/>
    <property type="project" value="UniProtKB-KW"/>
</dbReference>
<dbReference type="PROSITE" id="PS00371">
    <property type="entry name" value="PTS_EIIA_TYPE_1_HIS"/>
    <property type="match status" value="1"/>
</dbReference>
<evidence type="ECO:0000256" key="3">
    <source>
        <dbReference type="ARBA" id="ARBA00022448"/>
    </source>
</evidence>
<keyword evidence="3" id="KW-0813">Transport</keyword>
<proteinExistence type="predicted"/>
<dbReference type="PANTHER" id="PTHR45008:SF1">
    <property type="entry name" value="PTS SYSTEM GLUCOSE-SPECIFIC EIIA COMPONENT"/>
    <property type="match status" value="1"/>
</dbReference>
<gene>
    <name evidence="9" type="ORF">FC39_GL001383</name>
</gene>
<reference evidence="9 10" key="1">
    <citation type="journal article" date="2015" name="Genome Announc.">
        <title>Expanding the biotechnology potential of lactobacilli through comparative genomics of 213 strains and associated genera.</title>
        <authorList>
            <person name="Sun Z."/>
            <person name="Harris H.M."/>
            <person name="McCann A."/>
            <person name="Guo C."/>
            <person name="Argimon S."/>
            <person name="Zhang W."/>
            <person name="Yang X."/>
            <person name="Jeffery I.B."/>
            <person name="Cooney J.C."/>
            <person name="Kagawa T.F."/>
            <person name="Liu W."/>
            <person name="Song Y."/>
            <person name="Salvetti E."/>
            <person name="Wrobel A."/>
            <person name="Rasinkangas P."/>
            <person name="Parkhill J."/>
            <person name="Rea M.C."/>
            <person name="O'Sullivan O."/>
            <person name="Ritari J."/>
            <person name="Douillard F.P."/>
            <person name="Paul Ross R."/>
            <person name="Yang R."/>
            <person name="Briner A.E."/>
            <person name="Felis G.E."/>
            <person name="de Vos W.M."/>
            <person name="Barrangou R."/>
            <person name="Klaenhammer T.R."/>
            <person name="Caufield P.W."/>
            <person name="Cui Y."/>
            <person name="Zhang H."/>
            <person name="O'Toole P.W."/>
        </authorList>
    </citation>
    <scope>NUCLEOTIDE SEQUENCE [LARGE SCALE GENOMIC DNA]</scope>
    <source>
        <strain evidence="9 10">DSM 5661</strain>
    </source>
</reference>
<evidence type="ECO:0000256" key="1">
    <source>
        <dbReference type="ARBA" id="ARBA00004496"/>
    </source>
</evidence>
<dbReference type="RefSeq" id="WP_025080183.1">
    <property type="nucleotide sequence ID" value="NZ_AZGI01000003.1"/>
</dbReference>
<keyword evidence="5 9" id="KW-0808">Transferase</keyword>
<dbReference type="AlphaFoldDB" id="A0A0R1YFU9"/>
<evidence type="ECO:0000256" key="5">
    <source>
        <dbReference type="ARBA" id="ARBA00022679"/>
    </source>
</evidence>
<dbReference type="STRING" id="1423754.FC39_GL001383"/>
<evidence type="ECO:0000256" key="4">
    <source>
        <dbReference type="ARBA" id="ARBA00022597"/>
    </source>
</evidence>
<dbReference type="InterPro" id="IPR011055">
    <property type="entry name" value="Dup_hybrid_motif"/>
</dbReference>
<dbReference type="SUPFAM" id="SSF51261">
    <property type="entry name" value="Duplicated hybrid motif"/>
    <property type="match status" value="1"/>
</dbReference>
<dbReference type="InterPro" id="IPR001127">
    <property type="entry name" value="PTS_EIIA_1_perm"/>
</dbReference>
<feature type="domain" description="PTS EIIA type-1" evidence="8">
    <location>
        <begin position="33"/>
        <end position="137"/>
    </location>
</feature>
<keyword evidence="10" id="KW-1185">Reference proteome</keyword>
<comment type="caution">
    <text evidence="9">The sequence shown here is derived from an EMBL/GenBank/DDBJ whole genome shotgun (WGS) entry which is preliminary data.</text>
</comment>
<dbReference type="PANTHER" id="PTHR45008">
    <property type="entry name" value="PTS SYSTEM GLUCOSE-SPECIFIC EIIA COMPONENT"/>
    <property type="match status" value="1"/>
</dbReference>
<dbReference type="FunFam" id="2.70.70.10:FF:000001">
    <property type="entry name" value="PTS system glucose-specific IIA component"/>
    <property type="match status" value="1"/>
</dbReference>
<evidence type="ECO:0000259" key="8">
    <source>
        <dbReference type="PROSITE" id="PS51093"/>
    </source>
</evidence>
<dbReference type="Pfam" id="PF00358">
    <property type="entry name" value="PTS_EIIA_1"/>
    <property type="match status" value="1"/>
</dbReference>
<dbReference type="GO" id="GO:0005737">
    <property type="term" value="C:cytoplasm"/>
    <property type="evidence" value="ECO:0007669"/>
    <property type="project" value="UniProtKB-SubCell"/>
</dbReference>
<dbReference type="NCBIfam" id="TIGR00830">
    <property type="entry name" value="PTBA"/>
    <property type="match status" value="1"/>
</dbReference>
<dbReference type="GO" id="GO:0009401">
    <property type="term" value="P:phosphoenolpyruvate-dependent sugar phosphotransferase system"/>
    <property type="evidence" value="ECO:0007669"/>
    <property type="project" value="UniProtKB-KW"/>
</dbReference>